<keyword evidence="1" id="KW-0560">Oxidoreductase</keyword>
<dbReference type="VEuPathDB" id="FungiDB:CC1G_06990"/>
<dbReference type="InterPro" id="IPR052228">
    <property type="entry name" value="Sec_Metab_Biosynth_Oxidored"/>
</dbReference>
<dbReference type="GeneID" id="6008421"/>
<gene>
    <name evidence="2" type="ORF">CC1G_06990</name>
</gene>
<organism evidence="2 3">
    <name type="scientific">Coprinopsis cinerea (strain Okayama-7 / 130 / ATCC MYA-4618 / FGSC 9003)</name>
    <name type="common">Inky cap fungus</name>
    <name type="synonym">Hormographiella aspergillata</name>
    <dbReference type="NCBI Taxonomy" id="240176"/>
    <lineage>
        <taxon>Eukaryota</taxon>
        <taxon>Fungi</taxon>
        <taxon>Dikarya</taxon>
        <taxon>Basidiomycota</taxon>
        <taxon>Agaricomycotina</taxon>
        <taxon>Agaricomycetes</taxon>
        <taxon>Agaricomycetidae</taxon>
        <taxon>Agaricales</taxon>
        <taxon>Agaricineae</taxon>
        <taxon>Psathyrellaceae</taxon>
        <taxon>Coprinopsis</taxon>
    </lineage>
</organism>
<dbReference type="KEGG" id="cci:CC1G_06990"/>
<dbReference type="Pfam" id="PF00106">
    <property type="entry name" value="adh_short"/>
    <property type="match status" value="1"/>
</dbReference>
<evidence type="ECO:0008006" key="4">
    <source>
        <dbReference type="Google" id="ProtNLM"/>
    </source>
</evidence>
<dbReference type="OrthoDB" id="2898509at2759"/>
<dbReference type="eggNOG" id="KOG1208">
    <property type="taxonomic scope" value="Eukaryota"/>
</dbReference>
<sequence length="316" mass="34435">MPPISLVRVRSSNALAASAIKGSPVAVFVGGTSGIGQGMAEAFGRLTNGNAHIIIVGRNRQAAESVLANIPTATTPLDPASNHPWSREFVQCDATLMKNVQQASQEILDKYPKINYLVQSPGFMTTSGRDETEEGIDKKLAVHYYARWKFIEGLLPALKAAHEKGEDAKVMSVLAAGTGGEIDLNDLGLVKNYSITAAALQAVTYNDLMMEEYAERNPGLTFIHSYPGVVKTSIISNSPSKFIRLTGKIMPLFSLFMTSKEACAQYMWSAIFNHTGGAFRTGSSGENIGKKRYFGNEEQRKKLWEHTVEKTRVVEG</sequence>
<dbReference type="InterPro" id="IPR036291">
    <property type="entry name" value="NAD(P)-bd_dom_sf"/>
</dbReference>
<dbReference type="AlphaFoldDB" id="A8NAT7"/>
<proteinExistence type="predicted"/>
<evidence type="ECO:0000256" key="1">
    <source>
        <dbReference type="ARBA" id="ARBA00023002"/>
    </source>
</evidence>
<name>A8NAT7_COPC7</name>
<dbReference type="EMBL" id="AACS02000009">
    <property type="protein sequence ID" value="EAU89838.1"/>
    <property type="molecule type" value="Genomic_DNA"/>
</dbReference>
<dbReference type="PANTHER" id="PTHR47534">
    <property type="entry name" value="YALI0E05731P"/>
    <property type="match status" value="1"/>
</dbReference>
<dbReference type="InParanoid" id="A8NAT7"/>
<reference evidence="2 3" key="1">
    <citation type="journal article" date="2010" name="Proc. Natl. Acad. Sci. U.S.A.">
        <title>Insights into evolution of multicellular fungi from the assembled chromosomes of the mushroom Coprinopsis cinerea (Coprinus cinereus).</title>
        <authorList>
            <person name="Stajich J.E."/>
            <person name="Wilke S.K."/>
            <person name="Ahren D."/>
            <person name="Au C.H."/>
            <person name="Birren B.W."/>
            <person name="Borodovsky M."/>
            <person name="Burns C."/>
            <person name="Canback B."/>
            <person name="Casselton L.A."/>
            <person name="Cheng C.K."/>
            <person name="Deng J."/>
            <person name="Dietrich F.S."/>
            <person name="Fargo D.C."/>
            <person name="Farman M.L."/>
            <person name="Gathman A.C."/>
            <person name="Goldberg J."/>
            <person name="Guigo R."/>
            <person name="Hoegger P.J."/>
            <person name="Hooker J.B."/>
            <person name="Huggins A."/>
            <person name="James T.Y."/>
            <person name="Kamada T."/>
            <person name="Kilaru S."/>
            <person name="Kodira C."/>
            <person name="Kues U."/>
            <person name="Kupfer D."/>
            <person name="Kwan H.S."/>
            <person name="Lomsadze A."/>
            <person name="Li W."/>
            <person name="Lilly W.W."/>
            <person name="Ma L.J."/>
            <person name="Mackey A.J."/>
            <person name="Manning G."/>
            <person name="Martin F."/>
            <person name="Muraguchi H."/>
            <person name="Natvig D.O."/>
            <person name="Palmerini H."/>
            <person name="Ramesh M.A."/>
            <person name="Rehmeyer C.J."/>
            <person name="Roe B.A."/>
            <person name="Shenoy N."/>
            <person name="Stanke M."/>
            <person name="Ter-Hovhannisyan V."/>
            <person name="Tunlid A."/>
            <person name="Velagapudi R."/>
            <person name="Vision T.J."/>
            <person name="Zeng Q."/>
            <person name="Zolan M.E."/>
            <person name="Pukkila P.J."/>
        </authorList>
    </citation>
    <scope>NUCLEOTIDE SEQUENCE [LARGE SCALE GENOMIC DNA]</scope>
    <source>
        <strain evidence="3">Okayama-7 / 130 / ATCC MYA-4618 / FGSC 9003</strain>
    </source>
</reference>
<evidence type="ECO:0000313" key="3">
    <source>
        <dbReference type="Proteomes" id="UP000001861"/>
    </source>
</evidence>
<dbReference type="Gene3D" id="3.40.50.720">
    <property type="entry name" value="NAD(P)-binding Rossmann-like Domain"/>
    <property type="match status" value="1"/>
</dbReference>
<dbReference type="OMA" id="APHIYLI"/>
<dbReference type="PANTHER" id="PTHR47534:SF3">
    <property type="entry name" value="ALCOHOL DEHYDROGENASE-LIKE C-TERMINAL DOMAIN-CONTAINING PROTEIN"/>
    <property type="match status" value="1"/>
</dbReference>
<dbReference type="Proteomes" id="UP000001861">
    <property type="component" value="Unassembled WGS sequence"/>
</dbReference>
<comment type="caution">
    <text evidence="2">The sequence shown here is derived from an EMBL/GenBank/DDBJ whole genome shotgun (WGS) entry which is preliminary data.</text>
</comment>
<dbReference type="GO" id="GO:0016491">
    <property type="term" value="F:oxidoreductase activity"/>
    <property type="evidence" value="ECO:0007669"/>
    <property type="project" value="UniProtKB-KW"/>
</dbReference>
<keyword evidence="3" id="KW-1185">Reference proteome</keyword>
<dbReference type="InterPro" id="IPR002347">
    <property type="entry name" value="SDR_fam"/>
</dbReference>
<evidence type="ECO:0000313" key="2">
    <source>
        <dbReference type="EMBL" id="EAU89838.1"/>
    </source>
</evidence>
<dbReference type="SUPFAM" id="SSF51735">
    <property type="entry name" value="NAD(P)-binding Rossmann-fold domains"/>
    <property type="match status" value="1"/>
</dbReference>
<dbReference type="RefSeq" id="XP_001831939.1">
    <property type="nucleotide sequence ID" value="XM_001831887.1"/>
</dbReference>
<accession>A8NAT7</accession>
<protein>
    <recommendedName>
        <fullName evidence="4">Oxidoreductase</fullName>
    </recommendedName>
</protein>